<comment type="caution">
    <text evidence="1">The sequence shown here is derived from an EMBL/GenBank/DDBJ whole genome shotgun (WGS) entry which is preliminary data.</text>
</comment>
<evidence type="ECO:0000313" key="2">
    <source>
        <dbReference type="Proteomes" id="UP000287177"/>
    </source>
</evidence>
<dbReference type="Gene3D" id="3.40.50.150">
    <property type="entry name" value="Vaccinia Virus protein VP39"/>
    <property type="match status" value="1"/>
</dbReference>
<protein>
    <submittedName>
        <fullName evidence="1">Uncharacterized protein</fullName>
    </submittedName>
</protein>
<dbReference type="Proteomes" id="UP000287177">
    <property type="component" value="Unassembled WGS sequence"/>
</dbReference>
<sequence>MQYGELSEIFRAWAGLDSSRLEGEAVVCNDLVNTANYEAILERAFSEMRRALKPDGHLVLSYANRESTAWAALFGALQAAGFTTVGYQVVHAENDTSHAKVNRRACNLDVILDLVVMDGRTVKRFAPRTAPKGPEDDFCRMLGRFALRIGRLDGAWREELQRCVSAHPFVERNLPNRDARRSDSNSVPSW</sequence>
<dbReference type="EMBL" id="ATDN01000007">
    <property type="protein sequence ID" value="RWA21862.1"/>
    <property type="molecule type" value="Genomic_DNA"/>
</dbReference>
<evidence type="ECO:0000313" key="1">
    <source>
        <dbReference type="EMBL" id="RWA21862.1"/>
    </source>
</evidence>
<dbReference type="SUPFAM" id="SSF53335">
    <property type="entry name" value="S-adenosyl-L-methionine-dependent methyltransferases"/>
    <property type="match status" value="1"/>
</dbReference>
<organism evidence="1 2">
    <name type="scientific">Mycolicibacterium elephantis DSM 44368</name>
    <dbReference type="NCBI Taxonomy" id="1335622"/>
    <lineage>
        <taxon>Bacteria</taxon>
        <taxon>Bacillati</taxon>
        <taxon>Actinomycetota</taxon>
        <taxon>Actinomycetes</taxon>
        <taxon>Mycobacteriales</taxon>
        <taxon>Mycobacteriaceae</taxon>
        <taxon>Mycolicibacterium</taxon>
    </lineage>
</organism>
<dbReference type="AlphaFoldDB" id="A0A439DWZ0"/>
<name>A0A439DWZ0_9MYCO</name>
<proteinExistence type="predicted"/>
<reference evidence="1 2" key="1">
    <citation type="submission" date="2013-06" db="EMBL/GenBank/DDBJ databases">
        <title>The draft sequence of the Mycobacterium elephantis genome.</title>
        <authorList>
            <person name="Pettersson F.B."/>
            <person name="Das S."/>
            <person name="Dasgupta S."/>
            <person name="Bhattacharya A."/>
            <person name="Kirsebom L.A."/>
        </authorList>
    </citation>
    <scope>NUCLEOTIDE SEQUENCE [LARGE SCALE GENOMIC DNA]</scope>
    <source>
        <strain evidence="1 2">DSM 44368</strain>
    </source>
</reference>
<gene>
    <name evidence="1" type="ORF">MELE44368_14300</name>
</gene>
<accession>A0A439DWZ0</accession>
<keyword evidence="2" id="KW-1185">Reference proteome</keyword>
<dbReference type="InterPro" id="IPR029063">
    <property type="entry name" value="SAM-dependent_MTases_sf"/>
</dbReference>